<dbReference type="Proteomes" id="UP000224460">
    <property type="component" value="Unassembled WGS sequence"/>
</dbReference>
<gene>
    <name evidence="1" type="ORF">CS063_07075</name>
</gene>
<comment type="caution">
    <text evidence="1">The sequence shown here is derived from an EMBL/GenBank/DDBJ whole genome shotgun (WGS) entry which is preliminary data.</text>
</comment>
<organism evidence="1 2">
    <name type="scientific">Sporanaerobium hydrogeniformans</name>
    <dbReference type="NCBI Taxonomy" id="3072179"/>
    <lineage>
        <taxon>Bacteria</taxon>
        <taxon>Bacillati</taxon>
        <taxon>Bacillota</taxon>
        <taxon>Clostridia</taxon>
        <taxon>Lachnospirales</taxon>
        <taxon>Lachnospiraceae</taxon>
        <taxon>Sporanaerobium</taxon>
    </lineage>
</organism>
<sequence length="723" mass="81067">MERRQQSVKKNQNTLSKTRLNRRIFIIALFFIVFIIYMIYQVTYIKFIHGEEYQKQVYSRLMSRESPINPQRGNILDRNNNTLATSFLTYDITLSPKEIMEEEETDRYVIYEALAEAVDKKAEEIQALVEKNPSSQYALLAKNVANEKVEVLKEKKINGKALTGVWYDKSFIRSYPKSELAAQLLGFYNKDGQGQYGIEQQYNEYLVGEAGRIFSQFQDEQIITTEMKAVENGANIRLTIDEVIQQYVETTMKKYIKEYNPVNAAAIIANPNTGEIYSMYSYPSFDPNHYNNLEEQLGKEVWNGLNEQDKTTALYSAWRNFTTQNPYELGSTFKPLLIALAIDEHAIDLNDTYLCHGSMQVADRLIHCWKTSGHGEQTVEQALANSCNMAMIQIAEKIDYDLFLSYMDKYGFGERTGIALPGEETGLLHNKLGPVERATYSMGQTFTATPVQLISAFSAVINGGYLLEPLVVSDIVDERGEVLYHAKPVIRRQVISKETSELVRRYLGKVVDEGGTGVNAHISGYKIGGKTGTAEKGERGNEKYIVSFVGYAPLENPEVIALVIFDEAPEKSGAPTKAFKEMMGKILPYLQIETTSNMQETKEEQGEVPSLIGKNLYEATSLLQAQGLTYQSIGVGTQIKSQYPKEGTLLPKGSSVRLYMQAENPGALLEVPNLIGMSIEQAQSLVGEDFTLSGNGSGEITNQVPKAGAKIEKKAQIVVQTYQ</sequence>
<dbReference type="EMBL" id="PEDL01000005">
    <property type="protein sequence ID" value="PHV71086.1"/>
    <property type="molecule type" value="Genomic_DNA"/>
</dbReference>
<evidence type="ECO:0000313" key="1">
    <source>
        <dbReference type="EMBL" id="PHV71086.1"/>
    </source>
</evidence>
<keyword evidence="2" id="KW-1185">Reference proteome</keyword>
<accession>A0AC61DD03</accession>
<reference evidence="1" key="1">
    <citation type="submission" date="2017-10" db="EMBL/GenBank/DDBJ databases">
        <title>Genome sequence of cellulolytic Lachnospiraceae bacterium XHS1971 isolated from hotspring sediment.</title>
        <authorList>
            <person name="Vasudevan G."/>
            <person name="Joshi A.J."/>
            <person name="Hivarkar S."/>
            <person name="Lanjekar V.B."/>
            <person name="Dhakephalkar P.K."/>
            <person name="Dagar S."/>
        </authorList>
    </citation>
    <scope>NUCLEOTIDE SEQUENCE</scope>
    <source>
        <strain evidence="1">XHS1971</strain>
    </source>
</reference>
<protein>
    <submittedName>
        <fullName evidence="1">Uncharacterized protein</fullName>
    </submittedName>
</protein>
<evidence type="ECO:0000313" key="2">
    <source>
        <dbReference type="Proteomes" id="UP000224460"/>
    </source>
</evidence>
<proteinExistence type="predicted"/>
<name>A0AC61DD03_9FIRM</name>